<sequence length="126" mass="14763">MTPDSRCYLIDFIHKNYQRQLNLILPRIETLTECDCARLILQDIQLNKKFQENLSNDNSCSKQCRFSDCSTISDYFREKSPLFINPNRFNNIPSEINDNLPSVDVFSDSRDIDTMNFLINQTNINS</sequence>
<reference evidence="1" key="1">
    <citation type="submission" date="2021-02" db="EMBL/GenBank/DDBJ databases">
        <authorList>
            <person name="Nowell W R."/>
        </authorList>
    </citation>
    <scope>NUCLEOTIDE SEQUENCE</scope>
</reference>
<comment type="caution">
    <text evidence="1">The sequence shown here is derived from an EMBL/GenBank/DDBJ whole genome shotgun (WGS) entry which is preliminary data.</text>
</comment>
<feature type="non-terminal residue" evidence="1">
    <location>
        <position position="126"/>
    </location>
</feature>
<gene>
    <name evidence="1" type="ORF">KXQ929_LOCUS51714</name>
</gene>
<proteinExistence type="predicted"/>
<evidence type="ECO:0000313" key="1">
    <source>
        <dbReference type="EMBL" id="CAF4413080.1"/>
    </source>
</evidence>
<name>A0A820PV80_9BILA</name>
<accession>A0A820PV80</accession>
<organism evidence="1 2">
    <name type="scientific">Adineta steineri</name>
    <dbReference type="NCBI Taxonomy" id="433720"/>
    <lineage>
        <taxon>Eukaryota</taxon>
        <taxon>Metazoa</taxon>
        <taxon>Spiralia</taxon>
        <taxon>Gnathifera</taxon>
        <taxon>Rotifera</taxon>
        <taxon>Eurotatoria</taxon>
        <taxon>Bdelloidea</taxon>
        <taxon>Adinetida</taxon>
        <taxon>Adinetidae</taxon>
        <taxon>Adineta</taxon>
    </lineage>
</organism>
<dbReference type="EMBL" id="CAJOBB010026059">
    <property type="protein sequence ID" value="CAF4413080.1"/>
    <property type="molecule type" value="Genomic_DNA"/>
</dbReference>
<protein>
    <submittedName>
        <fullName evidence="1">Uncharacterized protein</fullName>
    </submittedName>
</protein>
<evidence type="ECO:0000313" key="2">
    <source>
        <dbReference type="Proteomes" id="UP000663868"/>
    </source>
</evidence>
<dbReference type="Proteomes" id="UP000663868">
    <property type="component" value="Unassembled WGS sequence"/>
</dbReference>
<dbReference type="AlphaFoldDB" id="A0A820PV80"/>